<dbReference type="CDD" id="cd16010">
    <property type="entry name" value="iPGM"/>
    <property type="match status" value="1"/>
</dbReference>
<feature type="binding site" evidence="9 13">
    <location>
        <position position="396"/>
    </location>
    <ligand>
        <name>Mn(2+)</name>
        <dbReference type="ChEBI" id="CHEBI:29035"/>
        <label>1</label>
    </ligand>
</feature>
<feature type="binding site" evidence="9 12">
    <location>
        <position position="191"/>
    </location>
    <ligand>
        <name>substrate</name>
    </ligand>
</feature>
<keyword evidence="17" id="KW-1185">Reference proteome</keyword>
<evidence type="ECO:0000256" key="12">
    <source>
        <dbReference type="PIRSR" id="PIRSR001492-2"/>
    </source>
</evidence>
<dbReference type="GO" id="GO:0006096">
    <property type="term" value="P:glycolytic process"/>
    <property type="evidence" value="ECO:0007669"/>
    <property type="project" value="UniProtKB-UniRule"/>
</dbReference>
<dbReference type="Gene3D" id="3.40.720.10">
    <property type="entry name" value="Alkaline Phosphatase, subunit A"/>
    <property type="match status" value="1"/>
</dbReference>
<comment type="similarity">
    <text evidence="4 9">Belongs to the BPG-independent phosphoglycerate mutase family.</text>
</comment>
<comment type="cofactor">
    <cofactor evidence="9">
        <name>Mn(2+)</name>
        <dbReference type="ChEBI" id="CHEBI:29035"/>
    </cofactor>
    <text evidence="9">Binds 2 manganese ions per subunit.</text>
</comment>
<comment type="subunit">
    <text evidence="9">Monomer.</text>
</comment>
<keyword evidence="8 9" id="KW-0413">Isomerase</keyword>
<evidence type="ECO:0000256" key="1">
    <source>
        <dbReference type="ARBA" id="ARBA00000370"/>
    </source>
</evidence>
<dbReference type="PANTHER" id="PTHR31637:SF0">
    <property type="entry name" value="2,3-BISPHOSPHOGLYCERATE-INDEPENDENT PHOSPHOGLYCERATE MUTASE"/>
    <property type="match status" value="1"/>
</dbReference>
<feature type="binding site" evidence="9 12">
    <location>
        <position position="329"/>
    </location>
    <ligand>
        <name>substrate</name>
    </ligand>
</feature>
<feature type="binding site" evidence="9 13">
    <location>
        <position position="62"/>
    </location>
    <ligand>
        <name>Mn(2+)</name>
        <dbReference type="ChEBI" id="CHEBI:29035"/>
        <label>2</label>
    </ligand>
</feature>
<dbReference type="GO" id="GO:0030145">
    <property type="term" value="F:manganese ion binding"/>
    <property type="evidence" value="ECO:0007669"/>
    <property type="project" value="UniProtKB-UniRule"/>
</dbReference>
<dbReference type="KEGG" id="vfa:MM35RIKEN_13570"/>
<organism evidence="16 17">
    <name type="scientific">Vescimonas fastidiosa</name>
    <dbReference type="NCBI Taxonomy" id="2714353"/>
    <lineage>
        <taxon>Bacteria</taxon>
        <taxon>Bacillati</taxon>
        <taxon>Bacillota</taxon>
        <taxon>Clostridia</taxon>
        <taxon>Eubacteriales</taxon>
        <taxon>Oscillospiraceae</taxon>
        <taxon>Vescimonas</taxon>
    </lineage>
</organism>
<feature type="binding site" evidence="9 12">
    <location>
        <begin position="153"/>
        <end position="154"/>
    </location>
    <ligand>
        <name>substrate</name>
    </ligand>
</feature>
<evidence type="ECO:0000259" key="14">
    <source>
        <dbReference type="Pfam" id="PF01676"/>
    </source>
</evidence>
<dbReference type="InterPro" id="IPR036646">
    <property type="entry name" value="PGAM_B_sf"/>
</dbReference>
<evidence type="ECO:0000256" key="6">
    <source>
        <dbReference type="ARBA" id="ARBA00023152"/>
    </source>
</evidence>
<feature type="binding site" evidence="9 13">
    <location>
        <position position="12"/>
    </location>
    <ligand>
        <name>Mn(2+)</name>
        <dbReference type="ChEBI" id="CHEBI:29035"/>
        <label>2</label>
    </ligand>
</feature>
<keyword evidence="7 9" id="KW-0464">Manganese</keyword>
<name>A0A810PY64_9FIRM</name>
<evidence type="ECO:0000313" key="17">
    <source>
        <dbReference type="Proteomes" id="UP000681343"/>
    </source>
</evidence>
<evidence type="ECO:0000256" key="11">
    <source>
        <dbReference type="PIRSR" id="PIRSR001492-1"/>
    </source>
</evidence>
<dbReference type="EMBL" id="AP023415">
    <property type="protein sequence ID" value="BCK79165.1"/>
    <property type="molecule type" value="Genomic_DNA"/>
</dbReference>
<dbReference type="PANTHER" id="PTHR31637">
    <property type="entry name" value="2,3-BISPHOSPHOGLYCERATE-INDEPENDENT PHOSPHOGLYCERATE MUTASE"/>
    <property type="match status" value="1"/>
</dbReference>
<dbReference type="RefSeq" id="WP_212820432.1">
    <property type="nucleotide sequence ID" value="NZ_AP023415.1"/>
</dbReference>
<evidence type="ECO:0000313" key="16">
    <source>
        <dbReference type="EMBL" id="BCK79165.1"/>
    </source>
</evidence>
<dbReference type="NCBIfam" id="TIGR01307">
    <property type="entry name" value="pgm_bpd_ind"/>
    <property type="match status" value="1"/>
</dbReference>
<feature type="active site" description="Phosphoserine intermediate" evidence="9 11">
    <location>
        <position position="62"/>
    </location>
</feature>
<dbReference type="FunFam" id="3.40.1450.10:FF:000002">
    <property type="entry name" value="2,3-bisphosphoglycerate-independent phosphoglycerate mutase"/>
    <property type="match status" value="1"/>
</dbReference>
<feature type="binding site" evidence="9 12">
    <location>
        <position position="185"/>
    </location>
    <ligand>
        <name>substrate</name>
    </ligand>
</feature>
<keyword evidence="6 9" id="KW-0324">Glycolysis</keyword>
<dbReference type="UniPathway" id="UPA00109">
    <property type="reaction ID" value="UER00186"/>
</dbReference>
<evidence type="ECO:0000256" key="5">
    <source>
        <dbReference type="ARBA" id="ARBA00022723"/>
    </source>
</evidence>
<dbReference type="FunFam" id="3.40.720.10:FF:000001">
    <property type="entry name" value="2,3-bisphosphoglycerate-independent phosphoglycerate mutase"/>
    <property type="match status" value="1"/>
</dbReference>
<evidence type="ECO:0000256" key="13">
    <source>
        <dbReference type="PIRSR" id="PIRSR001492-3"/>
    </source>
</evidence>
<comment type="pathway">
    <text evidence="3 9">Carbohydrate degradation; glycolysis; pyruvate from D-glyceraldehyde 3-phosphate: step 3/5.</text>
</comment>
<dbReference type="HAMAP" id="MF_01038">
    <property type="entry name" value="GpmI"/>
    <property type="match status" value="1"/>
</dbReference>
<dbReference type="InterPro" id="IPR006124">
    <property type="entry name" value="Metalloenzyme"/>
</dbReference>
<dbReference type="GO" id="GO:0004619">
    <property type="term" value="F:phosphoglycerate mutase activity"/>
    <property type="evidence" value="ECO:0007669"/>
    <property type="project" value="UniProtKB-UniRule"/>
</dbReference>
<keyword evidence="5 9" id="KW-0479">Metal-binding</keyword>
<sequence>MNKTPTVLIIMDGFGMGTPGPGNAVYLANTPVLDRLFADNAHTTLSASGLDVGLPAGQMGNSEVGHTNIGGGRVVFQDLPRISRAIESGEFFKNPAYNKAMDDCLEKGTSLHLYGLLSDGGVHSTVEHLWALLKMAKDKGLEKVYIHAFLDGRDVSPTSGKDFVAQCRKKCTEIGVGKIATVMGRYYAMDRDKRWERLQMAYDAMVYGEGVQNEDPVDAVAKSYESGVTDEFMEPVVCDSQGTISNNDSIIFFNYRPDRAREITRAIVDPEFDGFPREFFPTTYVCNTEYDASMPNVLVAWPRIPVKNGLGEYLSSMGMTQLRIAETEKYAHVTFFFNGGVEKQYPGEDRVLVPSPKVATYDLQPEMSAYEVCDKCVERIRSGEYDVVILNFANCDMVGHTGVLPAAIKAVETVDECVGKVVDATLEMGGIAMITADHGNAEQMVQPDGSPMTAHTTNRVPFILCGAGTELRQGRLADIAPTILDVMGLACPEEMDGKSLIVR</sequence>
<comment type="catalytic activity">
    <reaction evidence="1 9">
        <text>(2R)-2-phosphoglycerate = (2R)-3-phosphoglycerate</text>
        <dbReference type="Rhea" id="RHEA:15901"/>
        <dbReference type="ChEBI" id="CHEBI:58272"/>
        <dbReference type="ChEBI" id="CHEBI:58289"/>
        <dbReference type="EC" id="5.4.2.12"/>
    </reaction>
</comment>
<dbReference type="InterPro" id="IPR011258">
    <property type="entry name" value="BPG-indep_PGM_N"/>
</dbReference>
<feature type="binding site" evidence="9 13">
    <location>
        <position position="437"/>
    </location>
    <ligand>
        <name>Mn(2+)</name>
        <dbReference type="ChEBI" id="CHEBI:29035"/>
        <label>2</label>
    </ligand>
</feature>
<feature type="binding site" evidence="9 13">
    <location>
        <position position="455"/>
    </location>
    <ligand>
        <name>Mn(2+)</name>
        <dbReference type="ChEBI" id="CHEBI:29035"/>
        <label>1</label>
    </ligand>
</feature>
<evidence type="ECO:0000256" key="9">
    <source>
        <dbReference type="HAMAP-Rule" id="MF_01038"/>
    </source>
</evidence>
<dbReference type="GO" id="GO:0006007">
    <property type="term" value="P:glucose catabolic process"/>
    <property type="evidence" value="ECO:0007669"/>
    <property type="project" value="InterPro"/>
</dbReference>
<dbReference type="Pfam" id="PF01676">
    <property type="entry name" value="Metalloenzyme"/>
    <property type="match status" value="1"/>
</dbReference>
<dbReference type="InterPro" id="IPR005995">
    <property type="entry name" value="Pgm_bpd_ind"/>
</dbReference>
<feature type="binding site" evidence="9 13">
    <location>
        <position position="438"/>
    </location>
    <ligand>
        <name>Mn(2+)</name>
        <dbReference type="ChEBI" id="CHEBI:29035"/>
        <label>2</label>
    </ligand>
</feature>
<feature type="binding site" evidence="9 12">
    <location>
        <begin position="256"/>
        <end position="259"/>
    </location>
    <ligand>
        <name>substrate</name>
    </ligand>
</feature>
<reference evidence="16" key="1">
    <citation type="submission" date="2020-09" db="EMBL/GenBank/DDBJ databases">
        <title>New species isolated from human feces.</title>
        <authorList>
            <person name="Kitahara M."/>
            <person name="Shigeno Y."/>
            <person name="Shime M."/>
            <person name="Matsumoto Y."/>
            <person name="Nakamura S."/>
            <person name="Motooka D."/>
            <person name="Fukuoka S."/>
            <person name="Nishikawa H."/>
            <person name="Benno Y."/>
        </authorList>
    </citation>
    <scope>NUCLEOTIDE SEQUENCE</scope>
    <source>
        <strain evidence="16">MM35</strain>
    </source>
</reference>
<dbReference type="InterPro" id="IPR017850">
    <property type="entry name" value="Alkaline_phosphatase_core_sf"/>
</dbReference>
<feature type="binding site" evidence="9 13">
    <location>
        <position position="400"/>
    </location>
    <ligand>
        <name>Mn(2+)</name>
        <dbReference type="ChEBI" id="CHEBI:29035"/>
        <label>1</label>
    </ligand>
</feature>
<comment type="function">
    <text evidence="2 9">Catalyzes the interconversion of 2-phosphoglycerate and 3-phosphoglycerate.</text>
</comment>
<dbReference type="Proteomes" id="UP000681343">
    <property type="component" value="Chromosome"/>
</dbReference>
<feature type="domain" description="Metalloenzyme" evidence="14">
    <location>
        <begin position="5"/>
        <end position="489"/>
    </location>
</feature>
<evidence type="ECO:0000256" key="10">
    <source>
        <dbReference type="NCBIfam" id="TIGR01307"/>
    </source>
</evidence>
<evidence type="ECO:0000256" key="8">
    <source>
        <dbReference type="ARBA" id="ARBA00023235"/>
    </source>
</evidence>
<dbReference type="AlphaFoldDB" id="A0A810PY64"/>
<evidence type="ECO:0000256" key="4">
    <source>
        <dbReference type="ARBA" id="ARBA00008819"/>
    </source>
</evidence>
<evidence type="ECO:0000259" key="15">
    <source>
        <dbReference type="Pfam" id="PF06415"/>
    </source>
</evidence>
<evidence type="ECO:0000256" key="2">
    <source>
        <dbReference type="ARBA" id="ARBA00002315"/>
    </source>
</evidence>
<dbReference type="GO" id="GO:0005829">
    <property type="term" value="C:cytosol"/>
    <property type="evidence" value="ECO:0007669"/>
    <property type="project" value="TreeGrafter"/>
</dbReference>
<evidence type="ECO:0000256" key="7">
    <source>
        <dbReference type="ARBA" id="ARBA00023211"/>
    </source>
</evidence>
<dbReference type="SUPFAM" id="SSF64158">
    <property type="entry name" value="2,3-Bisphosphoglycerate-independent phosphoglycerate mutase, substrate-binding domain"/>
    <property type="match status" value="1"/>
</dbReference>
<proteinExistence type="inferred from homology"/>
<accession>A0A810PY64</accession>
<dbReference type="EC" id="5.4.2.12" evidence="9 10"/>
<gene>
    <name evidence="9 16" type="primary">gpmI</name>
    <name evidence="16" type="ORF">MM35RIKEN_13570</name>
</gene>
<evidence type="ECO:0000256" key="3">
    <source>
        <dbReference type="ARBA" id="ARBA00004798"/>
    </source>
</evidence>
<feature type="domain" description="BPG-independent PGAM N-terminal" evidence="15">
    <location>
        <begin position="82"/>
        <end position="291"/>
    </location>
</feature>
<dbReference type="PIRSF" id="PIRSF001492">
    <property type="entry name" value="IPGAM"/>
    <property type="match status" value="1"/>
</dbReference>
<protein>
    <recommendedName>
        <fullName evidence="9 10">2,3-bisphosphoglycerate-independent phosphoglycerate mutase</fullName>
        <shortName evidence="9">BPG-independent PGAM</shortName>
        <shortName evidence="9">Phosphoglyceromutase</shortName>
        <shortName evidence="9">iPGM</shortName>
        <ecNumber evidence="9 10">5.4.2.12</ecNumber>
    </recommendedName>
</protein>
<feature type="binding site" evidence="9 12">
    <location>
        <position position="123"/>
    </location>
    <ligand>
        <name>substrate</name>
    </ligand>
</feature>
<dbReference type="Pfam" id="PF06415">
    <property type="entry name" value="iPGM_N"/>
    <property type="match status" value="1"/>
</dbReference>
<dbReference type="Gene3D" id="3.40.1450.10">
    <property type="entry name" value="BPG-independent phosphoglycerate mutase, domain B"/>
    <property type="match status" value="1"/>
</dbReference>
<dbReference type="SUPFAM" id="SSF53649">
    <property type="entry name" value="Alkaline phosphatase-like"/>
    <property type="match status" value="1"/>
</dbReference>